<feature type="chain" id="PRO_5037410847" evidence="1">
    <location>
        <begin position="23"/>
        <end position="222"/>
    </location>
</feature>
<gene>
    <name evidence="2" type="ORF">GCM10011390_34800</name>
</gene>
<reference evidence="2" key="2">
    <citation type="submission" date="2020-09" db="EMBL/GenBank/DDBJ databases">
        <authorList>
            <person name="Sun Q."/>
            <person name="Zhou Y."/>
        </authorList>
    </citation>
    <scope>NUCLEOTIDE SEQUENCE</scope>
    <source>
        <strain evidence="2">CGMCC 1.15367</strain>
    </source>
</reference>
<keyword evidence="1" id="KW-0732">Signal</keyword>
<dbReference type="AlphaFoldDB" id="A0A917E7J4"/>
<feature type="signal peptide" evidence="1">
    <location>
        <begin position="1"/>
        <end position="22"/>
    </location>
</feature>
<evidence type="ECO:0000313" key="3">
    <source>
        <dbReference type="Proteomes" id="UP000644699"/>
    </source>
</evidence>
<name>A0A917E7J4_9HYPH</name>
<accession>A0A917E7J4</accession>
<comment type="caution">
    <text evidence="2">The sequence shown here is derived from an EMBL/GenBank/DDBJ whole genome shotgun (WGS) entry which is preliminary data.</text>
</comment>
<evidence type="ECO:0000313" key="2">
    <source>
        <dbReference type="EMBL" id="GGE12657.1"/>
    </source>
</evidence>
<organism evidence="2 3">
    <name type="scientific">Aureimonas endophytica</name>
    <dbReference type="NCBI Taxonomy" id="2027858"/>
    <lineage>
        <taxon>Bacteria</taxon>
        <taxon>Pseudomonadati</taxon>
        <taxon>Pseudomonadota</taxon>
        <taxon>Alphaproteobacteria</taxon>
        <taxon>Hyphomicrobiales</taxon>
        <taxon>Aurantimonadaceae</taxon>
        <taxon>Aureimonas</taxon>
    </lineage>
</organism>
<dbReference type="Proteomes" id="UP000644699">
    <property type="component" value="Unassembled WGS sequence"/>
</dbReference>
<reference evidence="2" key="1">
    <citation type="journal article" date="2014" name="Int. J. Syst. Evol. Microbiol.">
        <title>Complete genome sequence of Corynebacterium casei LMG S-19264T (=DSM 44701T), isolated from a smear-ripened cheese.</title>
        <authorList>
            <consortium name="US DOE Joint Genome Institute (JGI-PGF)"/>
            <person name="Walter F."/>
            <person name="Albersmeier A."/>
            <person name="Kalinowski J."/>
            <person name="Ruckert C."/>
        </authorList>
    </citation>
    <scope>NUCLEOTIDE SEQUENCE</scope>
    <source>
        <strain evidence="2">CGMCC 1.15367</strain>
    </source>
</reference>
<keyword evidence="3" id="KW-1185">Reference proteome</keyword>
<evidence type="ECO:0000256" key="1">
    <source>
        <dbReference type="SAM" id="SignalP"/>
    </source>
</evidence>
<protein>
    <submittedName>
        <fullName evidence="2">Uncharacterized protein</fullName>
    </submittedName>
</protein>
<dbReference type="EMBL" id="BMIQ01000005">
    <property type="protein sequence ID" value="GGE12657.1"/>
    <property type="molecule type" value="Genomic_DNA"/>
</dbReference>
<dbReference type="RefSeq" id="WP_188910711.1">
    <property type="nucleotide sequence ID" value="NZ_BMIQ01000005.1"/>
</dbReference>
<proteinExistence type="predicted"/>
<sequence length="222" mass="24375">MPKLSLPVAMVAALLLAPASRADDYPVVAGFSRSVCEDITSGLLTRTRIKEAVEARVGVLAAMVNGGEAVSESFVRQLYSGIPFDKLPDYMPSALSCKFELASVISQRRKIVENSCENEAFGQIGWRLSEDVTEASGDLDHRGDEEWWCNKMTSDFLAARRIAEPYRIDRLGAAETSAKDATGATRFRYSCSARVSWAPRYNVRRDATLCGVHEEQASDAGR</sequence>